<feature type="chain" id="PRO_5032286742" evidence="7">
    <location>
        <begin position="23"/>
        <end position="682"/>
    </location>
</feature>
<dbReference type="GO" id="GO:0030245">
    <property type="term" value="P:cellulose catabolic process"/>
    <property type="evidence" value="ECO:0007669"/>
    <property type="project" value="UniProtKB-KW"/>
</dbReference>
<dbReference type="EMBL" id="JABAEW010000069">
    <property type="protein sequence ID" value="NMD88986.1"/>
    <property type="molecule type" value="Genomic_DNA"/>
</dbReference>
<dbReference type="GO" id="GO:0009986">
    <property type="term" value="C:cell surface"/>
    <property type="evidence" value="ECO:0007669"/>
    <property type="project" value="TreeGrafter"/>
</dbReference>
<keyword evidence="7" id="KW-0732">Signal</keyword>
<dbReference type="InterPro" id="IPR001547">
    <property type="entry name" value="Glyco_hydro_5"/>
</dbReference>
<evidence type="ECO:0000256" key="4">
    <source>
        <dbReference type="ARBA" id="ARBA00023277"/>
    </source>
</evidence>
<dbReference type="InterPro" id="IPR017853">
    <property type="entry name" value="GH"/>
</dbReference>
<evidence type="ECO:0000313" key="9">
    <source>
        <dbReference type="EMBL" id="NMD88986.1"/>
    </source>
</evidence>
<evidence type="ECO:0000256" key="2">
    <source>
        <dbReference type="ARBA" id="ARBA00022801"/>
    </source>
</evidence>
<gene>
    <name evidence="9" type="ORF">HF882_20590</name>
</gene>
<dbReference type="Proteomes" id="UP000576225">
    <property type="component" value="Unassembled WGS sequence"/>
</dbReference>
<feature type="domain" description="Glycoside hydrolase family 5" evidence="8">
    <location>
        <begin position="359"/>
        <end position="612"/>
    </location>
</feature>
<evidence type="ECO:0000259" key="8">
    <source>
        <dbReference type="Pfam" id="PF00150"/>
    </source>
</evidence>
<dbReference type="GO" id="GO:0008422">
    <property type="term" value="F:beta-glucosidase activity"/>
    <property type="evidence" value="ECO:0007669"/>
    <property type="project" value="TreeGrafter"/>
</dbReference>
<evidence type="ECO:0000313" key="10">
    <source>
        <dbReference type="Proteomes" id="UP000576225"/>
    </source>
</evidence>
<accession>A0A848B8A5</accession>
<evidence type="ECO:0000256" key="1">
    <source>
        <dbReference type="ARBA" id="ARBA00005641"/>
    </source>
</evidence>
<proteinExistence type="inferred from homology"/>
<evidence type="ECO:0000256" key="3">
    <source>
        <dbReference type="ARBA" id="ARBA00023001"/>
    </source>
</evidence>
<feature type="signal peptide" evidence="7">
    <location>
        <begin position="1"/>
        <end position="22"/>
    </location>
</feature>
<keyword evidence="6" id="KW-0624">Polysaccharide degradation</keyword>
<name>A0A848B8A5_9BACT</name>
<keyword evidence="3" id="KW-0136">Cellulose degradation</keyword>
<dbReference type="InterPro" id="IPR050386">
    <property type="entry name" value="Glycosyl_hydrolase_5"/>
</dbReference>
<comment type="caution">
    <text evidence="9">The sequence shown here is derived from an EMBL/GenBank/DDBJ whole genome shotgun (WGS) entry which is preliminary data.</text>
</comment>
<dbReference type="PANTHER" id="PTHR31297">
    <property type="entry name" value="GLUCAN ENDO-1,6-BETA-GLUCOSIDASE B"/>
    <property type="match status" value="1"/>
</dbReference>
<dbReference type="Pfam" id="PF00150">
    <property type="entry name" value="Cellulase"/>
    <property type="match status" value="1"/>
</dbReference>
<dbReference type="GO" id="GO:0005576">
    <property type="term" value="C:extracellular region"/>
    <property type="evidence" value="ECO:0007669"/>
    <property type="project" value="TreeGrafter"/>
</dbReference>
<evidence type="ECO:0000256" key="5">
    <source>
        <dbReference type="ARBA" id="ARBA00023295"/>
    </source>
</evidence>
<dbReference type="SUPFAM" id="SSF51445">
    <property type="entry name" value="(Trans)glycosidases"/>
    <property type="match status" value="1"/>
</dbReference>
<evidence type="ECO:0000256" key="7">
    <source>
        <dbReference type="SAM" id="SignalP"/>
    </source>
</evidence>
<keyword evidence="2 9" id="KW-0378">Hydrolase</keyword>
<dbReference type="Gene3D" id="3.20.20.80">
    <property type="entry name" value="Glycosidases"/>
    <property type="match status" value="1"/>
</dbReference>
<comment type="similarity">
    <text evidence="1">Belongs to the glycosyl hydrolase 5 (cellulase A) family.</text>
</comment>
<dbReference type="Gene3D" id="2.60.120.260">
    <property type="entry name" value="Galactose-binding domain-like"/>
    <property type="match status" value="1"/>
</dbReference>
<keyword evidence="5" id="KW-0326">Glycosidase</keyword>
<evidence type="ECO:0000256" key="6">
    <source>
        <dbReference type="ARBA" id="ARBA00023326"/>
    </source>
</evidence>
<dbReference type="AlphaFoldDB" id="A0A848B8A5"/>
<keyword evidence="4" id="KW-0119">Carbohydrate metabolism</keyword>
<protein>
    <submittedName>
        <fullName evidence="9">Glycoside hydrolase family 5 protein</fullName>
    </submittedName>
</protein>
<dbReference type="PANTHER" id="PTHR31297:SF41">
    <property type="entry name" value="ENDOGLUCANASE, PUTATIVE (AFU_ORTHOLOGUE AFUA_5G01830)-RELATED"/>
    <property type="match status" value="1"/>
</dbReference>
<organism evidence="9 10">
    <name type="scientific">Victivallis vadensis</name>
    <dbReference type="NCBI Taxonomy" id="172901"/>
    <lineage>
        <taxon>Bacteria</taxon>
        <taxon>Pseudomonadati</taxon>
        <taxon>Lentisphaerota</taxon>
        <taxon>Lentisphaeria</taxon>
        <taxon>Victivallales</taxon>
        <taxon>Victivallaceae</taxon>
        <taxon>Victivallis</taxon>
    </lineage>
</organism>
<reference evidence="9 10" key="1">
    <citation type="submission" date="2020-04" db="EMBL/GenBank/DDBJ databases">
        <authorList>
            <person name="Hitch T.C.A."/>
            <person name="Wylensek D."/>
            <person name="Clavel T."/>
        </authorList>
    </citation>
    <scope>NUCLEOTIDE SEQUENCE [LARGE SCALE GENOMIC DNA]</scope>
    <source>
        <strain evidence="9 10">COR2-253-APC-1A</strain>
    </source>
</reference>
<sequence>MNIAGKLFFWGICLLCCGNAGAELIPPKEIVVPAGCSRVSGSEYIVRVPKRSNIPNTTAGLVFTPDMKQIAGKAVCFSADLRCKDIASDAEGEHVGGKLLVSYRDGSGMRFFATPSLTGTAAGWKNYSRRLEIPADAEDLTVTIGIQQGWGTLEVRNPSMDFVTFGLPADGAKTPIPMEAIITGGVARIDGDVLSVNIPKRIPTPNQTLGGLVVLNLENMREKIVKVSGQLRYDVDTEITSPRVAPHIGAKALATSFDRNSGNKPSWYYSDSYFGNSAGKWKDFSAFIKVYDSTSAVNLIFGIQQGWGKAEFRNLSMEVVCPVDGTPSYEIPEGFKCEYSPEVLAAAPRRGFMSPVPERITADDIREMGKWGANLIRYQMVDGIGVPEDVPQYLKWLNACLDKLDSLMPVLKENNIKVVIDMHQALGGRYKQGNRPPQTEAAEAAVKLTGKADLHRIFCEEDMRRAFIDAWKMIAGRYKDNPVIYAYDLVNEPAVTGQSPYHLLDVQYDAAKAIREIDPETPIIIEGNRCASAIYFNVRPMPLKNIFYEIHMYFPGEYCFQGVNDFPSYAKHYPDSGVAYRSNKEELRAAMTRTIEFQKKYGAKIYVGEFTVPRWVPDGGSRYLNDLISLFEEYKWDWTFHVFREWDGFSPEHVGTPLKPERGDNERKATLQKFFKRNVSAE</sequence>
<dbReference type="RefSeq" id="WP_168963952.1">
    <property type="nucleotide sequence ID" value="NZ_JABAEW010000069.1"/>
</dbReference>